<dbReference type="InterPro" id="IPR042100">
    <property type="entry name" value="Bug_dom1"/>
</dbReference>
<dbReference type="PANTHER" id="PTHR42928">
    <property type="entry name" value="TRICARBOXYLATE-BINDING PROTEIN"/>
    <property type="match status" value="1"/>
</dbReference>
<dbReference type="InterPro" id="IPR006311">
    <property type="entry name" value="TAT_signal"/>
</dbReference>
<dbReference type="PROSITE" id="PS51318">
    <property type="entry name" value="TAT"/>
    <property type="match status" value="1"/>
</dbReference>
<gene>
    <name evidence="3" type="ORF">JI739_20670</name>
</gene>
<organism evidence="3 4">
    <name type="scientific">Ramlibacter aurantiacus</name>
    <dbReference type="NCBI Taxonomy" id="2801330"/>
    <lineage>
        <taxon>Bacteria</taxon>
        <taxon>Pseudomonadati</taxon>
        <taxon>Pseudomonadota</taxon>
        <taxon>Betaproteobacteria</taxon>
        <taxon>Burkholderiales</taxon>
        <taxon>Comamonadaceae</taxon>
        <taxon>Ramlibacter</taxon>
    </lineage>
</organism>
<feature type="signal peptide" evidence="2">
    <location>
        <begin position="1"/>
        <end position="29"/>
    </location>
</feature>
<comment type="similarity">
    <text evidence="1">Belongs to the UPF0065 (bug) family.</text>
</comment>
<dbReference type="AlphaFoldDB" id="A0A936ZSA7"/>
<dbReference type="EMBL" id="JAEQNA010000009">
    <property type="protein sequence ID" value="MBL0422761.1"/>
    <property type="molecule type" value="Genomic_DNA"/>
</dbReference>
<keyword evidence="4" id="KW-1185">Reference proteome</keyword>
<feature type="chain" id="PRO_5036837385" evidence="2">
    <location>
        <begin position="30"/>
        <end position="324"/>
    </location>
</feature>
<accession>A0A936ZSA7</accession>
<dbReference type="RefSeq" id="WP_201685894.1">
    <property type="nucleotide sequence ID" value="NZ_JAEQNA010000009.1"/>
</dbReference>
<evidence type="ECO:0000313" key="3">
    <source>
        <dbReference type="EMBL" id="MBL0422761.1"/>
    </source>
</evidence>
<dbReference type="Pfam" id="PF03401">
    <property type="entry name" value="TctC"/>
    <property type="match status" value="1"/>
</dbReference>
<dbReference type="InterPro" id="IPR005064">
    <property type="entry name" value="BUG"/>
</dbReference>
<evidence type="ECO:0000256" key="1">
    <source>
        <dbReference type="ARBA" id="ARBA00006987"/>
    </source>
</evidence>
<dbReference type="Proteomes" id="UP000613011">
    <property type="component" value="Unassembled WGS sequence"/>
</dbReference>
<keyword evidence="2" id="KW-0732">Signal</keyword>
<dbReference type="SUPFAM" id="SSF53850">
    <property type="entry name" value="Periplasmic binding protein-like II"/>
    <property type="match status" value="1"/>
</dbReference>
<protein>
    <submittedName>
        <fullName evidence="3">Tripartite tricarboxylate transporter substrate binding protein</fullName>
    </submittedName>
</protein>
<dbReference type="CDD" id="cd07012">
    <property type="entry name" value="PBP2_Bug_TTT"/>
    <property type="match status" value="1"/>
</dbReference>
<comment type="caution">
    <text evidence="3">The sequence shown here is derived from an EMBL/GenBank/DDBJ whole genome shotgun (WGS) entry which is preliminary data.</text>
</comment>
<name>A0A936ZSA7_9BURK</name>
<reference evidence="3" key="1">
    <citation type="submission" date="2021-01" db="EMBL/GenBank/DDBJ databases">
        <title>Ramlibacter sp. strain AW1 16S ribosomal RNA gene Genome sequencing and assembly.</title>
        <authorList>
            <person name="Kang M."/>
        </authorList>
    </citation>
    <scope>NUCLEOTIDE SEQUENCE</scope>
    <source>
        <strain evidence="3">AW1</strain>
    </source>
</reference>
<dbReference type="Gene3D" id="3.40.190.10">
    <property type="entry name" value="Periplasmic binding protein-like II"/>
    <property type="match status" value="1"/>
</dbReference>
<evidence type="ECO:0000256" key="2">
    <source>
        <dbReference type="SAM" id="SignalP"/>
    </source>
</evidence>
<proteinExistence type="inferred from homology"/>
<evidence type="ECO:0000313" key="4">
    <source>
        <dbReference type="Proteomes" id="UP000613011"/>
    </source>
</evidence>
<dbReference type="Gene3D" id="3.40.190.150">
    <property type="entry name" value="Bordetella uptake gene, domain 1"/>
    <property type="match status" value="1"/>
</dbReference>
<dbReference type="PIRSF" id="PIRSF017082">
    <property type="entry name" value="YflP"/>
    <property type="match status" value="1"/>
</dbReference>
<dbReference type="PANTHER" id="PTHR42928:SF5">
    <property type="entry name" value="BLR1237 PROTEIN"/>
    <property type="match status" value="1"/>
</dbReference>
<sequence>MNLNRRRAIAGMLAAPVLPLAPLAARAQAYPERTIRIVIPFPGGFTDTLARMVGQKMSESMGQPVVVEQKPGGSGQIGAAEVLRAPADGYTVFMNHIGTDAVNPHIFRKLSYDPQKDFMPVAELARTPNLLVVSPELPVRDVAGLIQLAKARPEPLFFGSPGNGTSGHLAGELFKSRSGLRLTHVPYKGATEVVQDLATGRVHMMFDTLAQGGQLARSGKVRALAVTSRERHPSFPDIPTLADSGFPGWETGPWFGMVVKAGTPAPVVARLQQEASKAVRAVGDRLLSMGVFPIGSTPEQYAAMMQGESQRWGKLVQDIGLKVD</sequence>